<accession>A0A1H9YSJ8</accession>
<keyword evidence="2" id="KW-1185">Reference proteome</keyword>
<dbReference type="EMBL" id="FOHO01000001">
    <property type="protein sequence ID" value="SES72096.1"/>
    <property type="molecule type" value="Genomic_DNA"/>
</dbReference>
<name>A0A1H9YSJ8_9RHOB</name>
<dbReference type="AlphaFoldDB" id="A0A1H9YSJ8"/>
<gene>
    <name evidence="1" type="ORF">SAMN04489858_101288</name>
</gene>
<dbReference type="RefSeq" id="WP_090731908.1">
    <property type="nucleotide sequence ID" value="NZ_CP177219.1"/>
</dbReference>
<proteinExistence type="predicted"/>
<reference evidence="1 2" key="1">
    <citation type="submission" date="2016-10" db="EMBL/GenBank/DDBJ databases">
        <authorList>
            <person name="de Groot N.N."/>
        </authorList>
    </citation>
    <scope>NUCLEOTIDE SEQUENCE [LARGE SCALE GENOMIC DNA]</scope>
    <source>
        <strain evidence="1 2">DSM 17862</strain>
    </source>
</reference>
<protein>
    <submittedName>
        <fullName evidence="1">Uncharacterized protein</fullName>
    </submittedName>
</protein>
<dbReference type="STRING" id="364199.SAMN04489858_101288"/>
<dbReference type="OrthoDB" id="7775120at2"/>
<organism evidence="1 2">
    <name type="scientific">Paracoccus homiensis</name>
    <dbReference type="NCBI Taxonomy" id="364199"/>
    <lineage>
        <taxon>Bacteria</taxon>
        <taxon>Pseudomonadati</taxon>
        <taxon>Pseudomonadota</taxon>
        <taxon>Alphaproteobacteria</taxon>
        <taxon>Rhodobacterales</taxon>
        <taxon>Paracoccaceae</taxon>
        <taxon>Paracoccus</taxon>
    </lineage>
</organism>
<evidence type="ECO:0000313" key="1">
    <source>
        <dbReference type="EMBL" id="SES72096.1"/>
    </source>
</evidence>
<evidence type="ECO:0000313" key="2">
    <source>
        <dbReference type="Proteomes" id="UP000199180"/>
    </source>
</evidence>
<sequence>MMLFAALLAAATETPLVQGLPAEVAGYAEEASGWVLSGQDLPRDYRVRLLQMEPSQRLQAIIFLRRAGLLSGKAWTLDDILRPVQTTGEKSE</sequence>
<dbReference type="Proteomes" id="UP000199180">
    <property type="component" value="Unassembled WGS sequence"/>
</dbReference>